<gene>
    <name evidence="1" type="ORF">HWI92_16805</name>
</gene>
<evidence type="ECO:0000313" key="2">
    <source>
        <dbReference type="Proteomes" id="UP000612680"/>
    </source>
</evidence>
<sequence>MTKPTDDDRVRVLPAADMLKIILKNTFFEDGLLDEPGRIAFGWEETAGVPVLHFGFTNPGYDLALPLWKEALKKSEAGWLTRPEITIQLQLSETVITDRIARRNFTLNPHESEKLRAALLR</sequence>
<proteinExistence type="predicted"/>
<keyword evidence="2" id="KW-1185">Reference proteome</keyword>
<dbReference type="RefSeq" id="WP_204657420.1">
    <property type="nucleotide sequence ID" value="NZ_CP056775.1"/>
</dbReference>
<organism evidence="1 2">
    <name type="scientific">Dyadobacter sandarakinus</name>
    <dbReference type="NCBI Taxonomy" id="2747268"/>
    <lineage>
        <taxon>Bacteria</taxon>
        <taxon>Pseudomonadati</taxon>
        <taxon>Bacteroidota</taxon>
        <taxon>Cytophagia</taxon>
        <taxon>Cytophagales</taxon>
        <taxon>Spirosomataceae</taxon>
        <taxon>Dyadobacter</taxon>
    </lineage>
</organism>
<dbReference type="EMBL" id="CP056775">
    <property type="protein sequence ID" value="QRR02453.1"/>
    <property type="molecule type" value="Genomic_DNA"/>
</dbReference>
<name>A0ABX7I9G2_9BACT</name>
<accession>A0ABX7I9G2</accession>
<dbReference type="Proteomes" id="UP000612680">
    <property type="component" value="Chromosome"/>
</dbReference>
<protein>
    <submittedName>
        <fullName evidence="1">Uncharacterized protein</fullName>
    </submittedName>
</protein>
<evidence type="ECO:0000313" key="1">
    <source>
        <dbReference type="EMBL" id="QRR02453.1"/>
    </source>
</evidence>
<reference evidence="1 2" key="1">
    <citation type="submission" date="2020-06" db="EMBL/GenBank/DDBJ databases">
        <title>Dyadobacter sandarakinus sp. nov., isolated from the soil of the Arctic Yellow River Station.</title>
        <authorList>
            <person name="Zhang Y."/>
            <person name="Peng F."/>
        </authorList>
    </citation>
    <scope>NUCLEOTIDE SEQUENCE [LARGE SCALE GENOMIC DNA]</scope>
    <source>
        <strain evidence="1 2">Q3-56</strain>
    </source>
</reference>